<reference evidence="2" key="1">
    <citation type="journal article" date="2014" name="Int. J. Syst. Evol. Microbiol.">
        <title>Complete genome sequence of Corynebacterium casei LMG S-19264T (=DSM 44701T), isolated from a smear-ripened cheese.</title>
        <authorList>
            <consortium name="US DOE Joint Genome Institute (JGI-PGF)"/>
            <person name="Walter F."/>
            <person name="Albersmeier A."/>
            <person name="Kalinowski J."/>
            <person name="Ruckert C."/>
        </authorList>
    </citation>
    <scope>NUCLEOTIDE SEQUENCE</scope>
    <source>
        <strain evidence="2">KCTC 32437</strain>
    </source>
</reference>
<dbReference type="SUPFAM" id="SSF51658">
    <property type="entry name" value="Xylose isomerase-like"/>
    <property type="match status" value="1"/>
</dbReference>
<dbReference type="InterPro" id="IPR036237">
    <property type="entry name" value="Xyl_isomerase-like_sf"/>
</dbReference>
<dbReference type="PANTHER" id="PTHR12110">
    <property type="entry name" value="HYDROXYPYRUVATE ISOMERASE"/>
    <property type="match status" value="1"/>
</dbReference>
<dbReference type="PANTHER" id="PTHR12110:SF21">
    <property type="entry name" value="XYLOSE ISOMERASE-LIKE TIM BARREL DOMAIN-CONTAINING PROTEIN"/>
    <property type="match status" value="1"/>
</dbReference>
<dbReference type="InterPro" id="IPR013022">
    <property type="entry name" value="Xyl_isomerase-like_TIM-brl"/>
</dbReference>
<evidence type="ECO:0000259" key="1">
    <source>
        <dbReference type="Pfam" id="PF01261"/>
    </source>
</evidence>
<feature type="domain" description="Xylose isomerase-like TIM barrel" evidence="1">
    <location>
        <begin position="20"/>
        <end position="257"/>
    </location>
</feature>
<dbReference type="AlphaFoldDB" id="A0A918S057"/>
<comment type="caution">
    <text evidence="2">The sequence shown here is derived from an EMBL/GenBank/DDBJ whole genome shotgun (WGS) entry which is preliminary data.</text>
</comment>
<reference evidence="2" key="2">
    <citation type="submission" date="2020-09" db="EMBL/GenBank/DDBJ databases">
        <authorList>
            <person name="Sun Q."/>
            <person name="Kim S."/>
        </authorList>
    </citation>
    <scope>NUCLEOTIDE SEQUENCE</scope>
    <source>
        <strain evidence="2">KCTC 32437</strain>
    </source>
</reference>
<keyword evidence="3" id="KW-1185">Reference proteome</keyword>
<gene>
    <name evidence="2" type="ORF">GCM10007989_12890</name>
</gene>
<accession>A0A918S057</accession>
<dbReference type="Gene3D" id="3.20.20.150">
    <property type="entry name" value="Divalent-metal-dependent TIM barrel enzymes"/>
    <property type="match status" value="1"/>
</dbReference>
<proteinExistence type="predicted"/>
<dbReference type="EMBL" id="BMZE01000001">
    <property type="protein sequence ID" value="GHA18935.1"/>
    <property type="molecule type" value="Genomic_DNA"/>
</dbReference>
<evidence type="ECO:0000313" key="3">
    <source>
        <dbReference type="Proteomes" id="UP000646579"/>
    </source>
</evidence>
<dbReference type="InterPro" id="IPR050312">
    <property type="entry name" value="IolE/XylAMocC-like"/>
</dbReference>
<dbReference type="Proteomes" id="UP000646579">
    <property type="component" value="Unassembled WGS sequence"/>
</dbReference>
<dbReference type="Pfam" id="PF01261">
    <property type="entry name" value="AP_endonuc_2"/>
    <property type="match status" value="1"/>
</dbReference>
<sequence>MKLTLCNEVLRDHDFREQCRLAAALGYDGLEVAPFTLSEDPATISSSDRQTLRQTAEDHGLSITGLHWLFLTPSGLSLTSDDPETVRRTRSHIEALIDLCADLGGKVLIHGSPQQRMLSDASSPEHARDTALEHLHTAGELCVEADATYCIEPLAPHLTDFVNTVAEAVKLIEEAGSAGLATMLDTLAAWNGEAQAPETVLDQWLGTGRIAHIHFNDTNSQAPGQGDRNFADILATLQEHRYSGYVGIEPFKYEPSGVAAAACAAGYLRGLEDAGRAAP</sequence>
<evidence type="ECO:0000313" key="2">
    <source>
        <dbReference type="EMBL" id="GHA18935.1"/>
    </source>
</evidence>
<protein>
    <submittedName>
        <fullName evidence="2">Tagatose 3-epimerase</fullName>
    </submittedName>
</protein>
<name>A0A918S057_9HYPH</name>
<organism evidence="2 3">
    <name type="scientific">Devosia pacifica</name>
    <dbReference type="NCBI Taxonomy" id="1335967"/>
    <lineage>
        <taxon>Bacteria</taxon>
        <taxon>Pseudomonadati</taxon>
        <taxon>Pseudomonadota</taxon>
        <taxon>Alphaproteobacteria</taxon>
        <taxon>Hyphomicrobiales</taxon>
        <taxon>Devosiaceae</taxon>
        <taxon>Devosia</taxon>
    </lineage>
</organism>